<name>A0A510V813_9CELL</name>
<dbReference type="RefSeq" id="WP_146930048.1">
    <property type="nucleotide sequence ID" value="NZ_BJUB01000012.1"/>
</dbReference>
<sequence length="259" mass="27708">MVDDARPVLVTGGTGTLGRSLVHTLLDAGRPVRVLSRRERTPAAPAEAGWVVGDLLTGDGLPQAVAGVSAVVHCASDPRKPDDDLDAAVQLLLAARAAGVPHLVYVSIVGVDQVPFAYYKAKHRVEEIVEDGGVPWTILRATQFHDFVATMLDYLSRGPVALAPAGMSDQPVDVREVATRLVELVDAGPSGRGDDLGGPQVLTTTELMRTYLAGTGRRRPVWTVPFPGPLSGFRHGHHLTPEHATGRLTFAEWIQSRSR</sequence>
<dbReference type="Proteomes" id="UP000321118">
    <property type="component" value="Unassembled WGS sequence"/>
</dbReference>
<proteinExistence type="predicted"/>
<dbReference type="InterPro" id="IPR051207">
    <property type="entry name" value="ComplexI_NDUFA9_subunit"/>
</dbReference>
<dbReference type="Gene3D" id="3.40.50.720">
    <property type="entry name" value="NAD(P)-binding Rossmann-like Domain"/>
    <property type="match status" value="1"/>
</dbReference>
<dbReference type="InterPro" id="IPR036291">
    <property type="entry name" value="NAD(P)-bd_dom_sf"/>
</dbReference>
<dbReference type="PANTHER" id="PTHR12126">
    <property type="entry name" value="NADH-UBIQUINONE OXIDOREDUCTASE 39 KDA SUBUNIT-RELATED"/>
    <property type="match status" value="1"/>
</dbReference>
<dbReference type="OrthoDB" id="9771302at2"/>
<dbReference type="PANTHER" id="PTHR12126:SF11">
    <property type="entry name" value="NADH DEHYDROGENASE [UBIQUINONE] 1 ALPHA SUBCOMPLEX SUBUNIT 9, MITOCHONDRIAL"/>
    <property type="match status" value="1"/>
</dbReference>
<keyword evidence="3" id="KW-1185">Reference proteome</keyword>
<gene>
    <name evidence="2" type="ORF">CXY01_35380</name>
</gene>
<dbReference type="InterPro" id="IPR016040">
    <property type="entry name" value="NAD(P)-bd_dom"/>
</dbReference>
<evidence type="ECO:0000313" key="2">
    <source>
        <dbReference type="EMBL" id="GEK23018.1"/>
    </source>
</evidence>
<comment type="caution">
    <text evidence="2">The sequence shown here is derived from an EMBL/GenBank/DDBJ whole genome shotgun (WGS) entry which is preliminary data.</text>
</comment>
<dbReference type="SUPFAM" id="SSF51735">
    <property type="entry name" value="NAD(P)-binding Rossmann-fold domains"/>
    <property type="match status" value="1"/>
</dbReference>
<organism evidence="2 3">
    <name type="scientific">Cellulomonas xylanilytica</name>
    <dbReference type="NCBI Taxonomy" id="233583"/>
    <lineage>
        <taxon>Bacteria</taxon>
        <taxon>Bacillati</taxon>
        <taxon>Actinomycetota</taxon>
        <taxon>Actinomycetes</taxon>
        <taxon>Micrococcales</taxon>
        <taxon>Cellulomonadaceae</taxon>
        <taxon>Cellulomonas</taxon>
    </lineage>
</organism>
<dbReference type="GO" id="GO:0044877">
    <property type="term" value="F:protein-containing complex binding"/>
    <property type="evidence" value="ECO:0007669"/>
    <property type="project" value="TreeGrafter"/>
</dbReference>
<dbReference type="Pfam" id="PF13460">
    <property type="entry name" value="NAD_binding_10"/>
    <property type="match status" value="1"/>
</dbReference>
<feature type="domain" description="NAD(P)-binding" evidence="1">
    <location>
        <begin position="12"/>
        <end position="151"/>
    </location>
</feature>
<accession>A0A510V813</accession>
<dbReference type="AlphaFoldDB" id="A0A510V813"/>
<protein>
    <submittedName>
        <fullName evidence="2">Nucleotide-diphosphate-sugar epimerase</fullName>
    </submittedName>
</protein>
<dbReference type="EMBL" id="BJUB01000012">
    <property type="protein sequence ID" value="GEK23018.1"/>
    <property type="molecule type" value="Genomic_DNA"/>
</dbReference>
<evidence type="ECO:0000313" key="3">
    <source>
        <dbReference type="Proteomes" id="UP000321118"/>
    </source>
</evidence>
<reference evidence="2 3" key="1">
    <citation type="submission" date="2019-07" db="EMBL/GenBank/DDBJ databases">
        <title>Whole genome shotgun sequence of Cellulomonas xylanilytica NBRC 101102.</title>
        <authorList>
            <person name="Hosoyama A."/>
            <person name="Uohara A."/>
            <person name="Ohji S."/>
            <person name="Ichikawa N."/>
        </authorList>
    </citation>
    <scope>NUCLEOTIDE SEQUENCE [LARGE SCALE GENOMIC DNA]</scope>
    <source>
        <strain evidence="2 3">NBRC 101102</strain>
    </source>
</reference>
<evidence type="ECO:0000259" key="1">
    <source>
        <dbReference type="Pfam" id="PF13460"/>
    </source>
</evidence>